<keyword evidence="1" id="KW-0732">Signal</keyword>
<reference evidence="2 3" key="1">
    <citation type="submission" date="2024-10" db="EMBL/GenBank/DDBJ databases">
        <title>Updated reference genomes for cyclostephanoid diatoms.</title>
        <authorList>
            <person name="Roberts W.R."/>
            <person name="Alverson A.J."/>
        </authorList>
    </citation>
    <scope>NUCLEOTIDE SEQUENCE [LARGE SCALE GENOMIC DNA]</scope>
    <source>
        <strain evidence="2 3">AJA010-31</strain>
    </source>
</reference>
<evidence type="ECO:0000313" key="3">
    <source>
        <dbReference type="Proteomes" id="UP001530400"/>
    </source>
</evidence>
<feature type="signal peptide" evidence="1">
    <location>
        <begin position="1"/>
        <end position="17"/>
    </location>
</feature>
<dbReference type="AlphaFoldDB" id="A0ABD3P4D2"/>
<keyword evidence="3" id="KW-1185">Reference proteome</keyword>
<accession>A0ABD3P4D2</accession>
<dbReference type="Proteomes" id="UP001530400">
    <property type="component" value="Unassembled WGS sequence"/>
</dbReference>
<feature type="chain" id="PRO_5044778238" description="PS II complex 12 kDa extrinsic protein" evidence="1">
    <location>
        <begin position="18"/>
        <end position="137"/>
    </location>
</feature>
<evidence type="ECO:0000256" key="1">
    <source>
        <dbReference type="SAM" id="SignalP"/>
    </source>
</evidence>
<organism evidence="2 3">
    <name type="scientific">Cyclotella atomus</name>
    <dbReference type="NCBI Taxonomy" id="382360"/>
    <lineage>
        <taxon>Eukaryota</taxon>
        <taxon>Sar</taxon>
        <taxon>Stramenopiles</taxon>
        <taxon>Ochrophyta</taxon>
        <taxon>Bacillariophyta</taxon>
        <taxon>Coscinodiscophyceae</taxon>
        <taxon>Thalassiosirophycidae</taxon>
        <taxon>Stephanodiscales</taxon>
        <taxon>Stephanodiscaceae</taxon>
        <taxon>Cyclotella</taxon>
    </lineage>
</organism>
<dbReference type="EMBL" id="JALLPJ020000783">
    <property type="protein sequence ID" value="KAL3783040.1"/>
    <property type="molecule type" value="Genomic_DNA"/>
</dbReference>
<comment type="caution">
    <text evidence="2">The sequence shown here is derived from an EMBL/GenBank/DDBJ whole genome shotgun (WGS) entry which is preliminary data.</text>
</comment>
<proteinExistence type="predicted"/>
<gene>
    <name evidence="2" type="ORF">ACHAWO_006614</name>
</gene>
<name>A0ABD3P4D2_9STRA</name>
<evidence type="ECO:0008006" key="4">
    <source>
        <dbReference type="Google" id="ProtNLM"/>
    </source>
</evidence>
<protein>
    <recommendedName>
        <fullName evidence="4">PS II complex 12 kDa extrinsic protein</fullName>
    </recommendedName>
</protein>
<evidence type="ECO:0000313" key="2">
    <source>
        <dbReference type="EMBL" id="KAL3783040.1"/>
    </source>
</evidence>
<sequence>MKLSCAIVLATLSSSAAFAPINTPSKTTALNAQVGDRKEFLIAAGASLFAPLVANAGTMAQESVSDPTEVWETGSPSADAKAARSARFSNARTQMTSSFPPIKRLTLERKSPVTRLDINAPGFEAYKRTYPGLYKKL</sequence>